<sequence length="196" mass="21714">MGMSEESSVRVGVPYTPPRTYSEKAVSRLVFTAAAFIIFGGFNFIAVALAILLVVYPLFILRERLVLRPRREEAETAALNDAVAQFFPAAPKVQREQWRALMTTRKGKTFRFRDDVGGEMRMVRTGRAALAGNAAIAGPPRRPHAAKRTEIEVTVRHGDVGLTDFDTIMTASGRDPNIARAIAEVRRGYRHGRESA</sequence>
<keyword evidence="3" id="KW-1185">Reference proteome</keyword>
<keyword evidence="1" id="KW-0472">Membrane</keyword>
<gene>
    <name evidence="2" type="ORF">GCM10009688_11080</name>
</gene>
<evidence type="ECO:0000313" key="2">
    <source>
        <dbReference type="EMBL" id="GAA1908619.1"/>
    </source>
</evidence>
<feature type="transmembrane region" description="Helical" evidence="1">
    <location>
        <begin position="29"/>
        <end position="61"/>
    </location>
</feature>
<protein>
    <recommendedName>
        <fullName evidence="4">DUF2244 domain-containing protein</fullName>
    </recommendedName>
</protein>
<proteinExistence type="predicted"/>
<dbReference type="EMBL" id="BAAALV010000002">
    <property type="protein sequence ID" value="GAA1908619.1"/>
    <property type="molecule type" value="Genomic_DNA"/>
</dbReference>
<evidence type="ECO:0000256" key="1">
    <source>
        <dbReference type="SAM" id="Phobius"/>
    </source>
</evidence>
<evidence type="ECO:0000313" key="3">
    <source>
        <dbReference type="Proteomes" id="UP001500784"/>
    </source>
</evidence>
<accession>A0ABN2P1Z8</accession>
<keyword evidence="1" id="KW-0812">Transmembrane</keyword>
<keyword evidence="1" id="KW-1133">Transmembrane helix</keyword>
<evidence type="ECO:0008006" key="4">
    <source>
        <dbReference type="Google" id="ProtNLM"/>
    </source>
</evidence>
<reference evidence="2 3" key="1">
    <citation type="journal article" date="2019" name="Int. J. Syst. Evol. Microbiol.">
        <title>The Global Catalogue of Microorganisms (GCM) 10K type strain sequencing project: providing services to taxonomists for standard genome sequencing and annotation.</title>
        <authorList>
            <consortium name="The Broad Institute Genomics Platform"/>
            <consortium name="The Broad Institute Genome Sequencing Center for Infectious Disease"/>
            <person name="Wu L."/>
            <person name="Ma J."/>
        </authorList>
    </citation>
    <scope>NUCLEOTIDE SEQUENCE [LARGE SCALE GENOMIC DNA]</scope>
    <source>
        <strain evidence="2 3">JCM 13316</strain>
    </source>
</reference>
<comment type="caution">
    <text evidence="2">The sequence shown here is derived from an EMBL/GenBank/DDBJ whole genome shotgun (WGS) entry which is preliminary data.</text>
</comment>
<dbReference type="Proteomes" id="UP001500784">
    <property type="component" value="Unassembled WGS sequence"/>
</dbReference>
<name>A0ABN2P1Z8_9MICC</name>
<organism evidence="2 3">
    <name type="scientific">Arthrobacter gandavensis</name>
    <dbReference type="NCBI Taxonomy" id="169960"/>
    <lineage>
        <taxon>Bacteria</taxon>
        <taxon>Bacillati</taxon>
        <taxon>Actinomycetota</taxon>
        <taxon>Actinomycetes</taxon>
        <taxon>Micrococcales</taxon>
        <taxon>Micrococcaceae</taxon>
        <taxon>Arthrobacter</taxon>
    </lineage>
</organism>